<proteinExistence type="predicted"/>
<accession>A0A3P6SWM7</accession>
<dbReference type="EMBL" id="UYRV01013108">
    <property type="protein sequence ID" value="VDK59384.1"/>
    <property type="molecule type" value="Genomic_DNA"/>
</dbReference>
<evidence type="ECO:0000313" key="1">
    <source>
        <dbReference type="EMBL" id="VDK59384.1"/>
    </source>
</evidence>
<sequence length="281" mass="31132">MLSPSLNADLEIATAIISLALHPSFAVNSEQGFRFSAAVSSPGQDPDVYSFPFEDEPVPARKQRCPKGISRTAQDLHRMQTPEPRQPEEQQTHRKELITNIFSLPDISVRILSALPTIYLRDDHHEKYDNVAIRLLSESIKRSESEPGSSSNIYRSLLNRTTCISTGDQRSQPTDTACENIFQDCPNGFALLSGETSVTPELEKLFNQTVGVSKLDDNPDFSRCIGSRLGHATVHRQTSSLLTPTSLGSHNLMTAKSRTSNLVTCEADPIDVSSWKFPFSR</sequence>
<dbReference type="OrthoDB" id="5816980at2759"/>
<organism evidence="1 2">
    <name type="scientific">Cylicostephanus goldi</name>
    <name type="common">Nematode worm</name>
    <dbReference type="NCBI Taxonomy" id="71465"/>
    <lineage>
        <taxon>Eukaryota</taxon>
        <taxon>Metazoa</taxon>
        <taxon>Ecdysozoa</taxon>
        <taxon>Nematoda</taxon>
        <taxon>Chromadorea</taxon>
        <taxon>Rhabditida</taxon>
        <taxon>Rhabditina</taxon>
        <taxon>Rhabditomorpha</taxon>
        <taxon>Strongyloidea</taxon>
        <taxon>Strongylidae</taxon>
        <taxon>Cylicostephanus</taxon>
    </lineage>
</organism>
<dbReference type="AlphaFoldDB" id="A0A3P6SWM7"/>
<gene>
    <name evidence="1" type="ORF">CGOC_LOCUS4642</name>
</gene>
<evidence type="ECO:0000313" key="2">
    <source>
        <dbReference type="Proteomes" id="UP000271889"/>
    </source>
</evidence>
<protein>
    <submittedName>
        <fullName evidence="1">Uncharacterized protein</fullName>
    </submittedName>
</protein>
<feature type="non-terminal residue" evidence="1">
    <location>
        <position position="281"/>
    </location>
</feature>
<keyword evidence="2" id="KW-1185">Reference proteome</keyword>
<reference evidence="1 2" key="1">
    <citation type="submission" date="2018-11" db="EMBL/GenBank/DDBJ databases">
        <authorList>
            <consortium name="Pathogen Informatics"/>
        </authorList>
    </citation>
    <scope>NUCLEOTIDE SEQUENCE [LARGE SCALE GENOMIC DNA]</scope>
</reference>
<dbReference type="Proteomes" id="UP000271889">
    <property type="component" value="Unassembled WGS sequence"/>
</dbReference>
<name>A0A3P6SWM7_CYLGO</name>